<dbReference type="KEGG" id="prf:PeribacterA2_0443"/>
<accession>A0A0S1SM91</accession>
<name>A0A0S1SJ21_9BACT</name>
<accession>A0A0S1SNT9</accession>
<reference evidence="3" key="1">
    <citation type="submission" date="2015-10" db="EMBL/GenBank/DDBJ databases">
        <title>Analysis of five complete genome sequences for members of the class Peribacteria in the recently recognized Peregrinibacteria bacterial phylum.</title>
        <authorList>
            <person name="Anantharaman K."/>
            <person name="Brown C.T."/>
            <person name="Burstein D."/>
            <person name="Castelle C.J."/>
            <person name="Probst A.J."/>
            <person name="Thomas B.C."/>
            <person name="Williams K.H."/>
            <person name="Banfield J.F."/>
        </authorList>
    </citation>
    <scope>NUCLEOTIDE SEQUENCE [LARGE SCALE GENOMIC DNA]</scope>
</reference>
<accession>A0A0S1SJ21</accession>
<reference evidence="2 3" key="2">
    <citation type="journal article" date="2016" name="PeerJ">
        <title>Analysis of five complete genome sequences for members of the class Peribacteria in the recently recognized Peregrinibacteria bacterial phylum.</title>
        <authorList>
            <person name="Anantharaman K."/>
            <person name="Brown C.T."/>
            <person name="Burstein D."/>
            <person name="Castelle C.J."/>
            <person name="Probst A.J."/>
            <person name="Thomas B.C."/>
            <person name="Williams K.H."/>
            <person name="Banfield J.F."/>
        </authorList>
    </citation>
    <scope>NUCLEOTIDE SEQUENCE [LARGE SCALE GENOMIC DNA]</scope>
    <source>
        <strain evidence="2">RIFOXYD1_FULL_PER-ii_59_16</strain>
    </source>
</reference>
<dbReference type="Proteomes" id="UP000069135">
    <property type="component" value="Chromosome"/>
</dbReference>
<evidence type="ECO:0000313" key="3">
    <source>
        <dbReference type="Proteomes" id="UP000069135"/>
    </source>
</evidence>
<proteinExistence type="predicted"/>
<feature type="compositionally biased region" description="Basic and acidic residues" evidence="1">
    <location>
        <begin position="13"/>
        <end position="28"/>
    </location>
</feature>
<evidence type="ECO:0000313" key="2">
    <source>
        <dbReference type="EMBL" id="ALM13134.1"/>
    </source>
</evidence>
<dbReference type="STRING" id="1735162.PeribacterB2_0442"/>
<evidence type="ECO:0000256" key="1">
    <source>
        <dbReference type="SAM" id="MobiDB-lite"/>
    </source>
</evidence>
<gene>
    <name evidence="2" type="ORF">PeribacterD1_0443</name>
</gene>
<protein>
    <submittedName>
        <fullName evidence="2">Uncharacterized protein</fullName>
    </submittedName>
</protein>
<accession>A0A0S1SNZ8</accession>
<feature type="region of interest" description="Disordered" evidence="1">
    <location>
        <begin position="1"/>
        <end position="34"/>
    </location>
</feature>
<dbReference type="AlphaFoldDB" id="A0A0S1SJ21"/>
<sequence length="103" mass="11603">MSPKTVDASAVHETPKAMGDDTATRERSGAVMPEAGEDNGICAVTLRMWIAKALQKKQISLPYAVQLMRFVDTAEQREIETAQRVQSWRLRCKEAVMHLFGRR</sequence>
<accession>A0A0S1SRG0</accession>
<organism evidence="2 3">
    <name type="scientific">Candidatus Peribacter riflensis</name>
    <dbReference type="NCBI Taxonomy" id="1735162"/>
    <lineage>
        <taxon>Bacteria</taxon>
        <taxon>Candidatus Peregrinibacteriota</taxon>
        <taxon>Candidatus Peribacteria</taxon>
        <taxon>Candidatus Peribacterales</taxon>
        <taxon>Candidatus Peribacteraceae</taxon>
        <taxon>Candidatus Peribacter</taxon>
    </lineage>
</organism>
<dbReference type="EMBL" id="CP013065">
    <property type="protein sequence ID" value="ALM13134.1"/>
    <property type="molecule type" value="Genomic_DNA"/>
</dbReference>